<organism evidence="2 3">
    <name type="scientific">Xanthobacter autotrophicus</name>
    <dbReference type="NCBI Taxonomy" id="280"/>
    <lineage>
        <taxon>Bacteria</taxon>
        <taxon>Pseudomonadati</taxon>
        <taxon>Pseudomonadota</taxon>
        <taxon>Alphaproteobacteria</taxon>
        <taxon>Hyphomicrobiales</taxon>
        <taxon>Xanthobacteraceae</taxon>
        <taxon>Xanthobacter</taxon>
    </lineage>
</organism>
<sequence length="150" mass="15999">MAVPRGQLGVQSRLLADWIEGESFRLVCPAFADELIGGGASADLCGSNGGAWLAKQTVPKDERLAIKRHLCEFDRLGADLKVIERDRTCSALVDEGVMRLMTISGIDMVAGLATTAAIGDISRFSSLRKLASSLGLNPHSKLTLSMVGFH</sequence>
<comment type="caution">
    <text evidence="2">The sequence shown here is derived from an EMBL/GenBank/DDBJ whole genome shotgun (WGS) entry which is preliminary data.</text>
</comment>
<proteinExistence type="predicted"/>
<dbReference type="OrthoDB" id="8261795at2"/>
<feature type="domain" description="Transposase IS116/IS110/IS902 C-terminal" evidence="1">
    <location>
        <begin position="99"/>
        <end position="140"/>
    </location>
</feature>
<dbReference type="AlphaFoldDB" id="A0A6C1KB59"/>
<dbReference type="EMBL" id="VAUP01000037">
    <property type="protein sequence ID" value="TLX41390.1"/>
    <property type="molecule type" value="Genomic_DNA"/>
</dbReference>
<dbReference type="GO" id="GO:0004803">
    <property type="term" value="F:transposase activity"/>
    <property type="evidence" value="ECO:0007669"/>
    <property type="project" value="InterPro"/>
</dbReference>
<evidence type="ECO:0000259" key="1">
    <source>
        <dbReference type="Pfam" id="PF02371"/>
    </source>
</evidence>
<reference evidence="2 3" key="1">
    <citation type="submission" date="2019-05" db="EMBL/GenBank/DDBJ databases">
        <authorList>
            <person name="Zhou X."/>
        </authorList>
    </citation>
    <scope>NUCLEOTIDE SEQUENCE [LARGE SCALE GENOMIC DNA]</scope>
    <source>
        <strain evidence="2 3">DSM 432</strain>
    </source>
</reference>
<accession>A0A6C1KB59</accession>
<dbReference type="InterPro" id="IPR003346">
    <property type="entry name" value="Transposase_20"/>
</dbReference>
<dbReference type="GO" id="GO:0006313">
    <property type="term" value="P:DNA transposition"/>
    <property type="evidence" value="ECO:0007669"/>
    <property type="project" value="InterPro"/>
</dbReference>
<gene>
    <name evidence="2" type="ORF">FBQ73_18125</name>
</gene>
<dbReference type="Proteomes" id="UP000305131">
    <property type="component" value="Unassembled WGS sequence"/>
</dbReference>
<name>A0A6C1KB59_XANAU</name>
<dbReference type="Pfam" id="PF02371">
    <property type="entry name" value="Transposase_20"/>
    <property type="match status" value="1"/>
</dbReference>
<evidence type="ECO:0000313" key="3">
    <source>
        <dbReference type="Proteomes" id="UP000305131"/>
    </source>
</evidence>
<evidence type="ECO:0000313" key="2">
    <source>
        <dbReference type="EMBL" id="TLX41390.1"/>
    </source>
</evidence>
<protein>
    <submittedName>
        <fullName evidence="2">IS110 family transposase</fullName>
    </submittedName>
</protein>
<dbReference type="GO" id="GO:0003677">
    <property type="term" value="F:DNA binding"/>
    <property type="evidence" value="ECO:0007669"/>
    <property type="project" value="InterPro"/>
</dbReference>